<dbReference type="Proteomes" id="UP001342418">
    <property type="component" value="Chromosome"/>
</dbReference>
<name>A0ABY5MDR8_9HYPH</name>
<dbReference type="NCBIfam" id="NF004631">
    <property type="entry name" value="PRK05975.1"/>
    <property type="match status" value="1"/>
</dbReference>
<accession>A0ABY5MDR8</accession>
<dbReference type="EMBL" id="CP030941">
    <property type="protein sequence ID" value="UUP16200.1"/>
    <property type="molecule type" value="Genomic_DNA"/>
</dbReference>
<dbReference type="EC" id="5.5.1.2" evidence="3"/>
<reference evidence="3 4" key="1">
    <citation type="submission" date="2018-07" db="EMBL/GenBank/DDBJ databases">
        <title>Genome sequence of Nitratireductor thuwali#1536.</title>
        <authorList>
            <person name="Michoud G."/>
            <person name="Merlino G."/>
            <person name="Sefrji F.O."/>
            <person name="Daffonchio D."/>
        </authorList>
    </citation>
    <scope>NUCLEOTIDE SEQUENCE [LARGE SCALE GENOMIC DNA]</scope>
    <source>
        <strain evidence="4">Nit1536</strain>
    </source>
</reference>
<keyword evidence="4" id="KW-1185">Reference proteome</keyword>
<feature type="domain" description="Fumarate lyase N-terminal" evidence="2">
    <location>
        <begin position="32"/>
        <end position="293"/>
    </location>
</feature>
<keyword evidence="3" id="KW-0413">Isomerase</keyword>
<dbReference type="PANTHER" id="PTHR43172">
    <property type="entry name" value="ADENYLOSUCCINATE LYASE"/>
    <property type="match status" value="1"/>
</dbReference>
<dbReference type="InterPro" id="IPR020557">
    <property type="entry name" value="Fumarate_lyase_CS"/>
</dbReference>
<evidence type="ECO:0000259" key="2">
    <source>
        <dbReference type="Pfam" id="PF00206"/>
    </source>
</evidence>
<proteinExistence type="inferred from homology"/>
<dbReference type="PANTHER" id="PTHR43172:SF2">
    <property type="entry name" value="ADENYLOSUCCINATE LYASE C-TERMINAL DOMAIN-CONTAINING PROTEIN"/>
    <property type="match status" value="1"/>
</dbReference>
<dbReference type="PRINTS" id="PR00145">
    <property type="entry name" value="ARGSUCLYASE"/>
</dbReference>
<dbReference type="PROSITE" id="PS00163">
    <property type="entry name" value="FUMARATE_LYASES"/>
    <property type="match status" value="1"/>
</dbReference>
<comment type="similarity">
    <text evidence="1">Belongs to the class-II fumarase/aspartase family.</text>
</comment>
<dbReference type="InterPro" id="IPR022761">
    <property type="entry name" value="Fumarate_lyase_N"/>
</dbReference>
<organism evidence="3 4">
    <name type="scientific">Nitratireductor thuwali</name>
    <dbReference type="NCBI Taxonomy" id="2267699"/>
    <lineage>
        <taxon>Bacteria</taxon>
        <taxon>Pseudomonadati</taxon>
        <taxon>Pseudomonadota</taxon>
        <taxon>Alphaproteobacteria</taxon>
        <taxon>Hyphomicrobiales</taxon>
        <taxon>Phyllobacteriaceae</taxon>
        <taxon>Nitratireductor</taxon>
    </lineage>
</organism>
<gene>
    <name evidence="3" type="primary">pcaB</name>
    <name evidence="3" type="ORF">NTH_00643</name>
</gene>
<dbReference type="Pfam" id="PF00206">
    <property type="entry name" value="Lyase_1"/>
    <property type="match status" value="1"/>
</dbReference>
<dbReference type="InterPro" id="IPR000362">
    <property type="entry name" value="Fumarate_lyase_fam"/>
</dbReference>
<sequence length="354" mass="38025">MSASPFDHPFLGGLFGGSYTGPLFTAQEDFAAMLRFEAALAEAEAAEGLIPREAANAIKRATVEYVPDAEKLRAGTARDGVVVPSLLDGLRDLLPADQRPHLHYGATSQDAIDTSLALRLKKTSDHLVYGINELVGRLAALETRDGTLEVMAHTRMQAAIPVPAARKIHSWRDPLERHCARLERLRPEIEILHLGGAAGTRDKLGSKGPAIAARMAKALDLNLVPHARHSERDGIAEFAALLSLVTGSLGKFGQDVALMAQTEMAEISLATGGGSSAMPHKKNPVQAEILVSLARFNATLLPGMHHALVHENERSGAAWTLEWMLLPQMVMATDAALRTGTELASSITFAPRKR</sequence>
<dbReference type="PRINTS" id="PR00149">
    <property type="entry name" value="FUMRATELYASE"/>
</dbReference>
<evidence type="ECO:0000256" key="1">
    <source>
        <dbReference type="ARBA" id="ARBA00034772"/>
    </source>
</evidence>
<evidence type="ECO:0000313" key="4">
    <source>
        <dbReference type="Proteomes" id="UP001342418"/>
    </source>
</evidence>
<dbReference type="SUPFAM" id="SSF48557">
    <property type="entry name" value="L-aspartase-like"/>
    <property type="match status" value="1"/>
</dbReference>
<dbReference type="Gene3D" id="1.20.200.10">
    <property type="entry name" value="Fumarase/aspartase (Central domain)"/>
    <property type="match status" value="1"/>
</dbReference>
<protein>
    <submittedName>
        <fullName evidence="3">3-carboxy-cis,cis-muconate cycloisomerase</fullName>
        <ecNumber evidence="3">5.5.1.2</ecNumber>
    </submittedName>
</protein>
<dbReference type="GO" id="GO:0047472">
    <property type="term" value="F:3-carboxy-cis,cis-muconate cycloisomerase activity"/>
    <property type="evidence" value="ECO:0007669"/>
    <property type="project" value="UniProtKB-EC"/>
</dbReference>
<dbReference type="InterPro" id="IPR008948">
    <property type="entry name" value="L-Aspartase-like"/>
</dbReference>
<evidence type="ECO:0000313" key="3">
    <source>
        <dbReference type="EMBL" id="UUP16200.1"/>
    </source>
</evidence>
<dbReference type="RefSeq" id="WP_338528641.1">
    <property type="nucleotide sequence ID" value="NZ_CP030941.1"/>
</dbReference>